<evidence type="ECO:0000256" key="2">
    <source>
        <dbReference type="SAM" id="Phobius"/>
    </source>
</evidence>
<gene>
    <name evidence="3" type="ORF">SDC9_171319</name>
</gene>
<comment type="caution">
    <text evidence="3">The sequence shown here is derived from an EMBL/GenBank/DDBJ whole genome shotgun (WGS) entry which is preliminary data.</text>
</comment>
<keyword evidence="2" id="KW-0472">Membrane</keyword>
<keyword evidence="2" id="KW-0812">Transmembrane</keyword>
<sequence>MDNNGVIDELISYDGINLISSPDEVYSSELPDTYAKRDISVPLIITALILLLIDILLRRFPEVSDRIAESLYKLRKLVVKKKDNKSAHLSSMQNLSSKEEVNAEKSKKEKKITKESKEIKSSASTLVNIKRNRKK</sequence>
<feature type="compositionally biased region" description="Basic and acidic residues" evidence="1">
    <location>
        <begin position="97"/>
        <end position="118"/>
    </location>
</feature>
<name>A0A645GCS0_9ZZZZ</name>
<accession>A0A645GCS0</accession>
<keyword evidence="2" id="KW-1133">Transmembrane helix</keyword>
<protein>
    <submittedName>
        <fullName evidence="3">Uncharacterized protein</fullName>
    </submittedName>
</protein>
<feature type="transmembrane region" description="Helical" evidence="2">
    <location>
        <begin position="39"/>
        <end position="57"/>
    </location>
</feature>
<proteinExistence type="predicted"/>
<dbReference type="EMBL" id="VSSQ01072576">
    <property type="protein sequence ID" value="MPN23926.1"/>
    <property type="molecule type" value="Genomic_DNA"/>
</dbReference>
<reference evidence="3" key="1">
    <citation type="submission" date="2019-08" db="EMBL/GenBank/DDBJ databases">
        <authorList>
            <person name="Kucharzyk K."/>
            <person name="Murdoch R.W."/>
            <person name="Higgins S."/>
            <person name="Loffler F."/>
        </authorList>
    </citation>
    <scope>NUCLEOTIDE SEQUENCE</scope>
</reference>
<feature type="region of interest" description="Disordered" evidence="1">
    <location>
        <begin position="83"/>
        <end position="118"/>
    </location>
</feature>
<evidence type="ECO:0000256" key="1">
    <source>
        <dbReference type="SAM" id="MobiDB-lite"/>
    </source>
</evidence>
<dbReference type="AlphaFoldDB" id="A0A645GCS0"/>
<evidence type="ECO:0000313" key="3">
    <source>
        <dbReference type="EMBL" id="MPN23926.1"/>
    </source>
</evidence>
<organism evidence="3">
    <name type="scientific">bioreactor metagenome</name>
    <dbReference type="NCBI Taxonomy" id="1076179"/>
    <lineage>
        <taxon>unclassified sequences</taxon>
        <taxon>metagenomes</taxon>
        <taxon>ecological metagenomes</taxon>
    </lineage>
</organism>